<dbReference type="PROSITE" id="PS51284">
    <property type="entry name" value="DOC"/>
    <property type="match status" value="1"/>
</dbReference>
<dbReference type="GO" id="GO:0005509">
    <property type="term" value="F:calcium ion binding"/>
    <property type="evidence" value="ECO:0007669"/>
    <property type="project" value="InterPro"/>
</dbReference>
<evidence type="ECO:0000259" key="3">
    <source>
        <dbReference type="PROSITE" id="PS51284"/>
    </source>
</evidence>
<dbReference type="PANTHER" id="PTHR22772:SF4">
    <property type="entry name" value="ZINC FINGER ZZ-TYPE AND EF-HAND DOMAIN-CONTAINING PROTEIN 1"/>
    <property type="match status" value="1"/>
</dbReference>
<evidence type="ECO:0000313" key="5">
    <source>
        <dbReference type="Proteomes" id="UP000233556"/>
    </source>
</evidence>
<dbReference type="CDD" id="cd08667">
    <property type="entry name" value="APC10-ZZEF1"/>
    <property type="match status" value="1"/>
</dbReference>
<dbReference type="OrthoDB" id="661148at2759"/>
<reference evidence="5" key="2">
    <citation type="submission" date="2017-12" db="EMBL/GenBank/DDBJ databases">
        <title>Genome sequence of the Bar-tailed Godwit (Limosa lapponica baueri).</title>
        <authorList>
            <person name="Lima N.C.B."/>
            <person name="Parody-Merino A.M."/>
            <person name="Battley P.F."/>
            <person name="Fidler A.E."/>
            <person name="Prosdocimi F."/>
        </authorList>
    </citation>
    <scope>NUCLEOTIDE SEQUENCE [LARGE SCALE GENOMIC DNA]</scope>
</reference>
<dbReference type="InterPro" id="IPR008979">
    <property type="entry name" value="Galactose-bd-like_sf"/>
</dbReference>
<keyword evidence="5" id="KW-1185">Reference proteome</keyword>
<dbReference type="InterPro" id="IPR047052">
    <property type="entry name" value="ZZEF1_APC10"/>
</dbReference>
<dbReference type="Gene3D" id="2.60.120.260">
    <property type="entry name" value="Galactose-binding domain-like"/>
    <property type="match status" value="1"/>
</dbReference>
<organism evidence="4 5">
    <name type="scientific">Limosa lapponica baueri</name>
    <dbReference type="NCBI Taxonomy" id="1758121"/>
    <lineage>
        <taxon>Eukaryota</taxon>
        <taxon>Metazoa</taxon>
        <taxon>Chordata</taxon>
        <taxon>Craniata</taxon>
        <taxon>Vertebrata</taxon>
        <taxon>Euteleostomi</taxon>
        <taxon>Archelosauria</taxon>
        <taxon>Archosauria</taxon>
        <taxon>Dinosauria</taxon>
        <taxon>Saurischia</taxon>
        <taxon>Theropoda</taxon>
        <taxon>Coelurosauria</taxon>
        <taxon>Aves</taxon>
        <taxon>Neognathae</taxon>
        <taxon>Neoaves</taxon>
        <taxon>Charadriiformes</taxon>
        <taxon>Scolopacidae</taxon>
        <taxon>Limosa</taxon>
    </lineage>
</organism>
<protein>
    <submittedName>
        <fullName evidence="4">Zinc finger zz-type and ef-hand domain-containing protein 1</fullName>
    </submittedName>
</protein>
<name>A0A2I0TEM4_LIMLA</name>
<dbReference type="Pfam" id="PF03256">
    <property type="entry name" value="ANAPC10"/>
    <property type="match status" value="1"/>
</dbReference>
<dbReference type="InterPro" id="IPR002048">
    <property type="entry name" value="EF_hand_dom"/>
</dbReference>
<evidence type="ECO:0000313" key="4">
    <source>
        <dbReference type="EMBL" id="PKU32226.1"/>
    </source>
</evidence>
<reference evidence="5" key="1">
    <citation type="submission" date="2017-11" db="EMBL/GenBank/DDBJ databases">
        <authorList>
            <person name="Lima N.C."/>
            <person name="Parody-Merino A.M."/>
            <person name="Battley P.F."/>
            <person name="Fidler A.E."/>
            <person name="Prosdocimi F."/>
        </authorList>
    </citation>
    <scope>NUCLEOTIDE SEQUENCE [LARGE SCALE GENOMIC DNA]</scope>
</reference>
<dbReference type="AlphaFoldDB" id="A0A2I0TEM4"/>
<sequence length="992" mass="111492">MRSWAFAQFDAEGDGTVDVENMLEALKNSSGANLQGELSHVIRQLQACSLVPEYPSDLNGNQESDKVKSVTKCYTHIETSSNSADIDKMTNGETTSFWQSDGSARSHWIRLKMKPDVVLRHLSIAVAANDQSYMPQQVTVAVGRNASSLQEVRDVHIPSNITGYVTLLENANISQMYVQINIKRCLSDGCDTRIHGLRAVGYQRVKKVGVSVCDASAIWYWSLLTSLVTASMETNPAFVHTILQNTQKALQHMPPLSLTPGSTDFSSFLSPNVLEEVDSFLIRITSCCTTPEVELTLLAFALARGSVAKVLSSLCTITDHLDTPYKASSLIASMATVRQNLLYKYGKPLRLTLQACDVKGKEDKSGPENLLVEPWTGDGDDDPIGWFEVEEEWDEVDVKMQQCRISQVQQKESGLKYKSFLDFTGLDLQLFWNFYNKLHQNPREECVSAQTLLLQLLQSCFSVLTGDSKTPKPQEASQSKTSGNTEAAEELYRHLCEVVDMGDSNFTPMKMLKEEVKNTLLSGAAVFFPDRQTRRQQLFTMMCEMMMLDVAQQESGTVLSSLFWSVQGSLLSWCYLQLKGSDNSAKDLAVGILENYVGQFLSNIRTILQSLLSQYSGKTIVEKISNSVFAMATRQLVIFLLDFCTLDIPYCTLLQGFSTLIEPLKSLCSEPHKMEMENWQQEQPVVLRTWTMESPHNYENNCHDVSVFLCHGATYFEVEFDEKCETERRYDYLEFTDARGAKTRYDTKVGTEKWPKKVTFKAGPRLQFLFHSDSSNNEWGYKFSVTAYGLPDVAVSWGLDLQLLVSRLMGRLASRSMALKSLRELGSEADLPPLKVTSVLNSPLWKPVFRHQMCPEALPGAAQSSRTHRDKKEARSSHQDDCRNFLIDFAKSDPAQDFSGQKSELFKGLIQACKKQTPKTDIVAGSTVDQAVNSTFAALVYLTPELYEKLQKYELCPNINNHHKQLAKPYKDIPKESSDVLWGFNSKQHDSQ</sequence>
<evidence type="ECO:0000259" key="2">
    <source>
        <dbReference type="PROSITE" id="PS50222"/>
    </source>
</evidence>
<gene>
    <name evidence="4" type="ORF">llap_17470</name>
</gene>
<feature type="region of interest" description="Disordered" evidence="1">
    <location>
        <begin position="859"/>
        <end position="879"/>
    </location>
</feature>
<dbReference type="PROSITE" id="PS50222">
    <property type="entry name" value="EF_HAND_2"/>
    <property type="match status" value="1"/>
</dbReference>
<dbReference type="PANTHER" id="PTHR22772">
    <property type="entry name" value="NOVEL ZZ TYPE ZINC FINGER DOMAIN CONTAINING PROTEIN"/>
    <property type="match status" value="1"/>
</dbReference>
<accession>A0A2I0TEM4</accession>
<dbReference type="InterPro" id="IPR040099">
    <property type="entry name" value="ZZEF1"/>
</dbReference>
<dbReference type="SUPFAM" id="SSF49785">
    <property type="entry name" value="Galactose-binding domain-like"/>
    <property type="match status" value="1"/>
</dbReference>
<dbReference type="EMBL" id="KZ511625">
    <property type="protein sequence ID" value="PKU32226.1"/>
    <property type="molecule type" value="Genomic_DNA"/>
</dbReference>
<dbReference type="SMART" id="SM01337">
    <property type="entry name" value="APC10"/>
    <property type="match status" value="1"/>
</dbReference>
<evidence type="ECO:0000256" key="1">
    <source>
        <dbReference type="SAM" id="MobiDB-lite"/>
    </source>
</evidence>
<dbReference type="InterPro" id="IPR004939">
    <property type="entry name" value="APC_su10/DOC_dom"/>
</dbReference>
<feature type="compositionally biased region" description="Basic and acidic residues" evidence="1">
    <location>
        <begin position="870"/>
        <end position="879"/>
    </location>
</feature>
<feature type="domain" description="DOC" evidence="3">
    <location>
        <begin position="47"/>
        <end position="226"/>
    </location>
</feature>
<proteinExistence type="predicted"/>
<dbReference type="Proteomes" id="UP000233556">
    <property type="component" value="Unassembled WGS sequence"/>
</dbReference>
<feature type="domain" description="EF-hand" evidence="2">
    <location>
        <begin position="5"/>
        <end position="32"/>
    </location>
</feature>